<dbReference type="Pfam" id="PF03217">
    <property type="entry name" value="SlpA"/>
    <property type="match status" value="2"/>
</dbReference>
<feature type="domain" description="S-layer protein C-terminal" evidence="2">
    <location>
        <begin position="255"/>
        <end position="299"/>
    </location>
</feature>
<evidence type="ECO:0000259" key="2">
    <source>
        <dbReference type="Pfam" id="PF03217"/>
    </source>
</evidence>
<evidence type="ECO:0000313" key="4">
    <source>
        <dbReference type="Proteomes" id="UP000051515"/>
    </source>
</evidence>
<feature type="domain" description="S-layer protein C-terminal" evidence="2">
    <location>
        <begin position="338"/>
        <end position="387"/>
    </location>
</feature>
<dbReference type="EMBL" id="AZDY01000042">
    <property type="protein sequence ID" value="KRK81573.1"/>
    <property type="molecule type" value="Genomic_DNA"/>
</dbReference>
<comment type="caution">
    <text evidence="3">The sequence shown here is derived from an EMBL/GenBank/DDBJ whole genome shotgun (WGS) entry which is preliminary data.</text>
</comment>
<name>A0A0R1KDJ0_9LACO</name>
<evidence type="ECO:0000256" key="1">
    <source>
        <dbReference type="SAM" id="MobiDB-lite"/>
    </source>
</evidence>
<protein>
    <recommendedName>
        <fullName evidence="2">S-layer protein C-terminal domain-containing protein</fullName>
    </recommendedName>
</protein>
<accession>A0A0R1KDJ0</accession>
<dbReference type="InterPro" id="IPR024968">
    <property type="entry name" value="SlpA_C_lactobacillus"/>
</dbReference>
<keyword evidence="4" id="KW-1185">Reference proteome</keyword>
<dbReference type="PATRIC" id="fig|1423788.3.peg.638"/>
<proteinExistence type="predicted"/>
<organism evidence="3 4">
    <name type="scientific">Companilactobacillus bobalius DSM 19674</name>
    <dbReference type="NCBI Taxonomy" id="1423788"/>
    <lineage>
        <taxon>Bacteria</taxon>
        <taxon>Bacillati</taxon>
        <taxon>Bacillota</taxon>
        <taxon>Bacilli</taxon>
        <taxon>Lactobacillales</taxon>
        <taxon>Lactobacillaceae</taxon>
        <taxon>Companilactobacillus</taxon>
        <taxon>Companilactobacillus bobalius</taxon>
    </lineage>
</organism>
<feature type="region of interest" description="Disordered" evidence="1">
    <location>
        <begin position="309"/>
        <end position="329"/>
    </location>
</feature>
<sequence length="390" mass="41952">MFSIRQYGGVILKKSTSLLLSGILVSGMVLGTIVTPVTVNAATQATTQADQTVTNYVTFVDADGNTISPAKAYQGTKGQKITVAPDGYTSSDSSKATFGNDGDSKSVVVTKMISVKVNYVDQNGKLVNSETVNGGNGNDYKLTNLPAGCTWDNDTEQTINLVEGKEYNVPVTKKVSNTVIFKTADETEVGRTEIFGDKAGVKVSLTDAQLPEGYTTTSKDLTLQNEGNTQFVTVTKSAADGIIPIKGVVKVTVPLAHLYDKDGKVLSRSLSKDSRWQTNNKMVLNGVTYYQVSTTEWLKLSDILVEGSTTTNDKDNNSSSADTTAQKSDVRAVTTKNTGFAQIYDDNGKAIVNLKLGPNTPWATDLMKTQNGVKMYRVATNQWIKVSEII</sequence>
<evidence type="ECO:0000313" key="3">
    <source>
        <dbReference type="EMBL" id="KRK81573.1"/>
    </source>
</evidence>
<feature type="compositionally biased region" description="Polar residues" evidence="1">
    <location>
        <begin position="309"/>
        <end position="327"/>
    </location>
</feature>
<reference evidence="3 4" key="1">
    <citation type="journal article" date="2015" name="Genome Announc.">
        <title>Expanding the biotechnology potential of lactobacilli through comparative genomics of 213 strains and associated genera.</title>
        <authorList>
            <person name="Sun Z."/>
            <person name="Harris H.M."/>
            <person name="McCann A."/>
            <person name="Guo C."/>
            <person name="Argimon S."/>
            <person name="Zhang W."/>
            <person name="Yang X."/>
            <person name="Jeffery I.B."/>
            <person name="Cooney J.C."/>
            <person name="Kagawa T.F."/>
            <person name="Liu W."/>
            <person name="Song Y."/>
            <person name="Salvetti E."/>
            <person name="Wrobel A."/>
            <person name="Rasinkangas P."/>
            <person name="Parkhill J."/>
            <person name="Rea M.C."/>
            <person name="O'Sullivan O."/>
            <person name="Ritari J."/>
            <person name="Douillard F.P."/>
            <person name="Paul Ross R."/>
            <person name="Yang R."/>
            <person name="Briner A.E."/>
            <person name="Felis G.E."/>
            <person name="de Vos W.M."/>
            <person name="Barrangou R."/>
            <person name="Klaenhammer T.R."/>
            <person name="Caufield P.W."/>
            <person name="Cui Y."/>
            <person name="Zhang H."/>
            <person name="O'Toole P.W."/>
        </authorList>
    </citation>
    <scope>NUCLEOTIDE SEQUENCE [LARGE SCALE GENOMIC DNA]</scope>
    <source>
        <strain evidence="3 4">DSM 19674</strain>
    </source>
</reference>
<dbReference type="Proteomes" id="UP000051515">
    <property type="component" value="Unassembled WGS sequence"/>
</dbReference>
<gene>
    <name evidence="3" type="ORF">FC78_GL000626</name>
</gene>
<dbReference type="AlphaFoldDB" id="A0A0R1KDJ0"/>